<dbReference type="RefSeq" id="XP_028155452.1">
    <property type="nucleotide sequence ID" value="XM_028299651.1"/>
</dbReference>
<accession>A0A6P7H9X3</accession>
<evidence type="ECO:0000313" key="1">
    <source>
        <dbReference type="RefSeq" id="XP_028155452.1"/>
    </source>
</evidence>
<name>A0A6P7H9X3_DIAVI</name>
<protein>
    <submittedName>
        <fullName evidence="1">Uncharacterized protein LOC114349312</fullName>
    </submittedName>
</protein>
<proteinExistence type="predicted"/>
<dbReference type="AlphaFoldDB" id="A0A6P7H9X3"/>
<gene>
    <name evidence="1" type="primary">LOC114349312</name>
</gene>
<dbReference type="InParanoid" id="A0A6P7H9X3"/>
<sequence>MTASELKKCCIYLESDKLTERNRYCTKLNSALEIQESINILNSGKASWERLIKSLQKCIKKDAGKTFVDDSKKMSGSSDIPANYLSIELFVKVVTKAIKEGNNS</sequence>
<organism evidence="1">
    <name type="scientific">Diabrotica virgifera virgifera</name>
    <name type="common">western corn rootworm</name>
    <dbReference type="NCBI Taxonomy" id="50390"/>
    <lineage>
        <taxon>Eukaryota</taxon>
        <taxon>Metazoa</taxon>
        <taxon>Ecdysozoa</taxon>
        <taxon>Arthropoda</taxon>
        <taxon>Hexapoda</taxon>
        <taxon>Insecta</taxon>
        <taxon>Pterygota</taxon>
        <taxon>Neoptera</taxon>
        <taxon>Endopterygota</taxon>
        <taxon>Coleoptera</taxon>
        <taxon>Polyphaga</taxon>
        <taxon>Cucujiformia</taxon>
        <taxon>Chrysomeloidea</taxon>
        <taxon>Chrysomelidae</taxon>
        <taxon>Galerucinae</taxon>
        <taxon>Diabroticina</taxon>
        <taxon>Diabroticites</taxon>
        <taxon>Diabrotica</taxon>
    </lineage>
</organism>
<reference evidence="1" key="1">
    <citation type="submission" date="2025-08" db="UniProtKB">
        <authorList>
            <consortium name="RefSeq"/>
        </authorList>
    </citation>
    <scope>IDENTIFICATION</scope>
    <source>
        <tissue evidence="1">Whole insect</tissue>
    </source>
</reference>